<accession>A0ABR0G6P2</accession>
<comment type="caution">
    <text evidence="1">The sequence shown here is derived from an EMBL/GenBank/DDBJ whole genome shotgun (WGS) entry which is preliminary data.</text>
</comment>
<name>A0ABR0G6P2_9PEZI</name>
<sequence>MGRVEWVTDQVRERKSMVGEGVVVVGEREYLEGSWRVMGDIFDISAGCGYTHRAARAFPWLARDPQG</sequence>
<proteinExistence type="predicted"/>
<dbReference type="GeneID" id="87903825"/>
<evidence type="ECO:0000313" key="2">
    <source>
        <dbReference type="Proteomes" id="UP001323405"/>
    </source>
</evidence>
<organism evidence="1 2">
    <name type="scientific">Podospora pseudocomata</name>
    <dbReference type="NCBI Taxonomy" id="2093779"/>
    <lineage>
        <taxon>Eukaryota</taxon>
        <taxon>Fungi</taxon>
        <taxon>Dikarya</taxon>
        <taxon>Ascomycota</taxon>
        <taxon>Pezizomycotina</taxon>
        <taxon>Sordariomycetes</taxon>
        <taxon>Sordariomycetidae</taxon>
        <taxon>Sordariales</taxon>
        <taxon>Podosporaceae</taxon>
        <taxon>Podospora</taxon>
    </lineage>
</organism>
<reference evidence="1 2" key="1">
    <citation type="journal article" date="2023" name="bioRxiv">
        <title>High-quality genome assemblies of four members of thePodospora anserinaspecies complex.</title>
        <authorList>
            <person name="Ament-Velasquez S.L."/>
            <person name="Vogan A.A."/>
            <person name="Wallerman O."/>
            <person name="Hartmann F."/>
            <person name="Gautier V."/>
            <person name="Silar P."/>
            <person name="Giraud T."/>
            <person name="Johannesson H."/>
        </authorList>
    </citation>
    <scope>NUCLEOTIDE SEQUENCE [LARGE SCALE GENOMIC DNA]</scope>
    <source>
        <strain evidence="1 2">CBS 415.72m</strain>
    </source>
</reference>
<evidence type="ECO:0000313" key="1">
    <source>
        <dbReference type="EMBL" id="KAK4651319.1"/>
    </source>
</evidence>
<dbReference type="RefSeq" id="XP_062740294.1">
    <property type="nucleotide sequence ID" value="XM_062884058.1"/>
</dbReference>
<dbReference type="Proteomes" id="UP001323405">
    <property type="component" value="Unassembled WGS sequence"/>
</dbReference>
<gene>
    <name evidence="1" type="ORF">QC762_0091480</name>
</gene>
<dbReference type="EMBL" id="JAFFHA010000008">
    <property type="protein sequence ID" value="KAK4651319.1"/>
    <property type="molecule type" value="Genomic_DNA"/>
</dbReference>
<protein>
    <submittedName>
        <fullName evidence="1">Uncharacterized protein</fullName>
    </submittedName>
</protein>
<keyword evidence="2" id="KW-1185">Reference proteome</keyword>